<proteinExistence type="predicted"/>
<evidence type="ECO:0000313" key="2">
    <source>
        <dbReference type="Proteomes" id="UP000546126"/>
    </source>
</evidence>
<comment type="caution">
    <text evidence="1">The sequence shown here is derived from an EMBL/GenBank/DDBJ whole genome shotgun (WGS) entry which is preliminary data.</text>
</comment>
<reference evidence="1 2" key="1">
    <citation type="submission" date="2020-06" db="EMBL/GenBank/DDBJ databases">
        <authorList>
            <person name="Chanama M."/>
        </authorList>
    </citation>
    <scope>NUCLEOTIDE SEQUENCE [LARGE SCALE GENOMIC DNA]</scope>
    <source>
        <strain evidence="1 2">TBRC6557</strain>
    </source>
</reference>
<dbReference type="EMBL" id="JABWGO010000013">
    <property type="protein sequence ID" value="NUW45758.1"/>
    <property type="molecule type" value="Genomic_DNA"/>
</dbReference>
<protein>
    <submittedName>
        <fullName evidence="1">Uncharacterized protein</fullName>
    </submittedName>
</protein>
<dbReference type="AlphaFoldDB" id="A0A7Y6IXN8"/>
<name>A0A7Y6IXN8_9ACTN</name>
<organism evidence="1 2">
    <name type="scientific">Nonomuraea rhodomycinica</name>
    <dbReference type="NCBI Taxonomy" id="1712872"/>
    <lineage>
        <taxon>Bacteria</taxon>
        <taxon>Bacillati</taxon>
        <taxon>Actinomycetota</taxon>
        <taxon>Actinomycetes</taxon>
        <taxon>Streptosporangiales</taxon>
        <taxon>Streptosporangiaceae</taxon>
        <taxon>Nonomuraea</taxon>
    </lineage>
</organism>
<keyword evidence="2" id="KW-1185">Reference proteome</keyword>
<dbReference type="RefSeq" id="WP_175605228.1">
    <property type="nucleotide sequence ID" value="NZ_JABWGO010000013.1"/>
</dbReference>
<accession>A0A7Y6IXN8</accession>
<sequence length="69" mass="7408">MADNPLIVVPAPTWTPGDGSTWCTLSPNGSPLALTAYRASGADEDEQVYAVYERMRSIAWTFVTVESGS</sequence>
<evidence type="ECO:0000313" key="1">
    <source>
        <dbReference type="EMBL" id="NUW45758.1"/>
    </source>
</evidence>
<gene>
    <name evidence="1" type="ORF">HT134_37435</name>
</gene>
<dbReference type="Proteomes" id="UP000546126">
    <property type="component" value="Unassembled WGS sequence"/>
</dbReference>